<evidence type="ECO:0000256" key="5">
    <source>
        <dbReference type="ARBA" id="ARBA00031636"/>
    </source>
</evidence>
<evidence type="ECO:0000256" key="1">
    <source>
        <dbReference type="ARBA" id="ARBA00003408"/>
    </source>
</evidence>
<sequence>MAAPLYLSMIAASIGSTVVTAALGRSGTTALAAFALAGAVYFPVTAAVTGAVRGVLPFVSSAAGDRAGVLRVVRDGTWLAVAVGVPGAVAVCGVPLLARAGGVPAGTVAALGVFPLLLAGAVLLGSVGAMASSSLVGLGRTRMVMWSGLVAAGCAAGLSALLVAGVGPLPALGLSGAGFGMLVANLAACVMNLRGLRSALAVPLAGPALARPDPRRVRELARVGIPMAGTVLVKFGVLGVLAFAAARVSAPAAAAHGIATSLVGLLFTAAVAVGQAGVPLVSGRASAGDLPGVRRGVRAGLMVATGTVGTLCVLLVALRPVVLPVFTDDPDVRAVLTGLLPVVALAVLGDGLQAVLGFGLTGLRRTTPSFVVFAAIYGLLAVVALPVASVGGVVGLWTALVVANTLVAVGQGTAFLRVSGRLGSAVGNAR</sequence>
<dbReference type="Proteomes" id="UP000319728">
    <property type="component" value="Unassembled WGS sequence"/>
</dbReference>
<evidence type="ECO:0000313" key="7">
    <source>
        <dbReference type="EMBL" id="TWJ29732.1"/>
    </source>
</evidence>
<comment type="function">
    <text evidence="1">Multidrug efflux pump.</text>
</comment>
<evidence type="ECO:0000256" key="3">
    <source>
        <dbReference type="ARBA" id="ARBA00020268"/>
    </source>
</evidence>
<feature type="transmembrane region" description="Helical" evidence="6">
    <location>
        <begin position="223"/>
        <end position="246"/>
    </location>
</feature>
<dbReference type="GO" id="GO:0015297">
    <property type="term" value="F:antiporter activity"/>
    <property type="evidence" value="ECO:0007669"/>
    <property type="project" value="InterPro"/>
</dbReference>
<feature type="transmembrane region" description="Helical" evidence="6">
    <location>
        <begin position="110"/>
        <end position="131"/>
    </location>
</feature>
<keyword evidence="6" id="KW-1133">Transmembrane helix</keyword>
<feature type="transmembrane region" description="Helical" evidence="6">
    <location>
        <begin position="370"/>
        <end position="388"/>
    </location>
</feature>
<feature type="transmembrane region" description="Helical" evidence="6">
    <location>
        <begin position="299"/>
        <end position="318"/>
    </location>
</feature>
<keyword evidence="4" id="KW-0813">Transport</keyword>
<feature type="transmembrane region" description="Helical" evidence="6">
    <location>
        <begin position="172"/>
        <end position="193"/>
    </location>
</feature>
<dbReference type="InterPro" id="IPR050222">
    <property type="entry name" value="MATE_MdtK"/>
</dbReference>
<dbReference type="EMBL" id="VLLP01000001">
    <property type="protein sequence ID" value="TWJ29732.1"/>
    <property type="molecule type" value="Genomic_DNA"/>
</dbReference>
<comment type="similarity">
    <text evidence="2">Belongs to the multi antimicrobial extrusion (MATE) (TC 2.A.66.1) family.</text>
</comment>
<evidence type="ECO:0000256" key="2">
    <source>
        <dbReference type="ARBA" id="ARBA00010199"/>
    </source>
</evidence>
<dbReference type="InterPro" id="IPR002528">
    <property type="entry name" value="MATE_fam"/>
</dbReference>
<evidence type="ECO:0000256" key="6">
    <source>
        <dbReference type="SAM" id="Phobius"/>
    </source>
</evidence>
<dbReference type="GO" id="GO:0042910">
    <property type="term" value="F:xenobiotic transmembrane transporter activity"/>
    <property type="evidence" value="ECO:0007669"/>
    <property type="project" value="InterPro"/>
</dbReference>
<keyword evidence="8" id="KW-1185">Reference proteome</keyword>
<gene>
    <name evidence="7" type="ORF">JD81_03263</name>
</gene>
<dbReference type="PANTHER" id="PTHR43298:SF2">
    <property type="entry name" value="FMN_FAD EXPORTER YEEO-RELATED"/>
    <property type="match status" value="1"/>
</dbReference>
<feature type="transmembrane region" description="Helical" evidence="6">
    <location>
        <begin position="77"/>
        <end position="98"/>
    </location>
</feature>
<keyword evidence="6" id="KW-0812">Transmembrane</keyword>
<evidence type="ECO:0000256" key="4">
    <source>
        <dbReference type="ARBA" id="ARBA00022448"/>
    </source>
</evidence>
<accession>A0A562WHT6</accession>
<feature type="transmembrane region" description="Helical" evidence="6">
    <location>
        <begin position="143"/>
        <end position="166"/>
    </location>
</feature>
<organism evidence="7 8">
    <name type="scientific">Micromonospora sagamiensis</name>
    <dbReference type="NCBI Taxonomy" id="47875"/>
    <lineage>
        <taxon>Bacteria</taxon>
        <taxon>Bacillati</taxon>
        <taxon>Actinomycetota</taxon>
        <taxon>Actinomycetes</taxon>
        <taxon>Micromonosporales</taxon>
        <taxon>Micromonosporaceae</taxon>
        <taxon>Micromonospora</taxon>
    </lineage>
</organism>
<feature type="transmembrane region" description="Helical" evidence="6">
    <location>
        <begin position="258"/>
        <end position="278"/>
    </location>
</feature>
<dbReference type="PANTHER" id="PTHR43298">
    <property type="entry name" value="MULTIDRUG RESISTANCE PROTEIN NORM-RELATED"/>
    <property type="match status" value="1"/>
</dbReference>
<reference evidence="7 8" key="1">
    <citation type="submission" date="2019-07" db="EMBL/GenBank/DDBJ databases">
        <title>R&amp;d 2014.</title>
        <authorList>
            <person name="Klenk H.-P."/>
        </authorList>
    </citation>
    <scope>NUCLEOTIDE SEQUENCE [LARGE SCALE GENOMIC DNA]</scope>
    <source>
        <strain evidence="7 8">DSM 43912</strain>
    </source>
</reference>
<feature type="transmembrane region" description="Helical" evidence="6">
    <location>
        <begin position="338"/>
        <end position="358"/>
    </location>
</feature>
<dbReference type="AlphaFoldDB" id="A0A562WHT6"/>
<feature type="transmembrane region" description="Helical" evidence="6">
    <location>
        <begin position="394"/>
        <end position="416"/>
    </location>
</feature>
<protein>
    <recommendedName>
        <fullName evidence="3">Probable multidrug resistance protein NorM</fullName>
    </recommendedName>
    <alternativeName>
        <fullName evidence="5">Multidrug-efflux transporter</fullName>
    </alternativeName>
</protein>
<dbReference type="GO" id="GO:0005886">
    <property type="term" value="C:plasma membrane"/>
    <property type="evidence" value="ECO:0007669"/>
    <property type="project" value="TreeGrafter"/>
</dbReference>
<proteinExistence type="inferred from homology"/>
<name>A0A562WHT6_9ACTN</name>
<feature type="transmembrane region" description="Helical" evidence="6">
    <location>
        <begin position="31"/>
        <end position="56"/>
    </location>
</feature>
<keyword evidence="6" id="KW-0472">Membrane</keyword>
<comment type="caution">
    <text evidence="7">The sequence shown here is derived from an EMBL/GenBank/DDBJ whole genome shotgun (WGS) entry which is preliminary data.</text>
</comment>
<dbReference type="Pfam" id="PF01554">
    <property type="entry name" value="MatE"/>
    <property type="match status" value="2"/>
</dbReference>
<evidence type="ECO:0000313" key="8">
    <source>
        <dbReference type="Proteomes" id="UP000319728"/>
    </source>
</evidence>